<dbReference type="AlphaFoldDB" id="A0AAP9QZV7"/>
<proteinExistence type="predicted"/>
<organism evidence="1 2">
    <name type="scientific">Klebsiella aerogenes</name>
    <name type="common">Enterobacter aerogenes</name>
    <dbReference type="NCBI Taxonomy" id="548"/>
    <lineage>
        <taxon>Bacteria</taxon>
        <taxon>Pseudomonadati</taxon>
        <taxon>Pseudomonadota</taxon>
        <taxon>Gammaproteobacteria</taxon>
        <taxon>Enterobacterales</taxon>
        <taxon>Enterobacteriaceae</taxon>
        <taxon>Klebsiella/Raoultella group</taxon>
        <taxon>Klebsiella</taxon>
    </lineage>
</organism>
<accession>A0AAP9QZV7</accession>
<evidence type="ECO:0000313" key="2">
    <source>
        <dbReference type="Proteomes" id="UP000514462"/>
    </source>
</evidence>
<evidence type="ECO:0000313" key="1">
    <source>
        <dbReference type="EMBL" id="QMR41515.1"/>
    </source>
</evidence>
<dbReference type="Proteomes" id="UP000514462">
    <property type="component" value="Chromosome"/>
</dbReference>
<sequence length="79" mass="8877">MRSTNIYVTPVIAQVTEDGLDIGPYLHRHLNGEWGDISEAEKVSHPESPESNNGQAISVWRVTDHITLWITLRVMLPLA</sequence>
<reference evidence="2" key="1">
    <citation type="submission" date="2020-06" db="EMBL/GenBank/DDBJ databases">
        <title>REHAB project genomes.</title>
        <authorList>
            <person name="Shaw L.P."/>
        </authorList>
    </citation>
    <scope>NUCLEOTIDE SEQUENCE [LARGE SCALE GENOMIC DNA]</scope>
    <source>
        <strain evidence="2">RHBSTW-00938</strain>
    </source>
</reference>
<gene>
    <name evidence="1" type="ORF">HV331_19320</name>
</gene>
<protein>
    <submittedName>
        <fullName evidence="1">Uncharacterized protein</fullName>
    </submittedName>
</protein>
<dbReference type="RefSeq" id="WP_182014610.1">
    <property type="nucleotide sequence ID" value="NZ_CP055904.1"/>
</dbReference>
<name>A0AAP9QZV7_KLEAE</name>
<dbReference type="EMBL" id="CP055904">
    <property type="protein sequence ID" value="QMR41515.1"/>
    <property type="molecule type" value="Genomic_DNA"/>
</dbReference>